<dbReference type="Proteomes" id="UP000267469">
    <property type="component" value="Unassembled WGS sequence"/>
</dbReference>
<gene>
    <name evidence="2" type="ORF">ED312_03000</name>
</gene>
<dbReference type="EMBL" id="RJTM01000013">
    <property type="protein sequence ID" value="RNL92993.1"/>
    <property type="molecule type" value="Genomic_DNA"/>
</dbReference>
<feature type="compositionally biased region" description="Polar residues" evidence="1">
    <location>
        <begin position="1"/>
        <end position="11"/>
    </location>
</feature>
<sequence>MQENEFSSQCGKTDFPGTKQNDKEETTQNSQLKKLRNFYTCFQKETALVQVRQRAVSKLNNQPKIN</sequence>
<proteinExistence type="predicted"/>
<keyword evidence="3" id="KW-1185">Reference proteome</keyword>
<evidence type="ECO:0000313" key="3">
    <source>
        <dbReference type="Proteomes" id="UP000267469"/>
    </source>
</evidence>
<organism evidence="2 3">
    <name type="scientific">Sinomicrobium pectinilyticum</name>
    <dbReference type="NCBI Taxonomy" id="1084421"/>
    <lineage>
        <taxon>Bacteria</taxon>
        <taxon>Pseudomonadati</taxon>
        <taxon>Bacteroidota</taxon>
        <taxon>Flavobacteriia</taxon>
        <taxon>Flavobacteriales</taxon>
        <taxon>Flavobacteriaceae</taxon>
        <taxon>Sinomicrobium</taxon>
    </lineage>
</organism>
<reference evidence="2 3" key="1">
    <citation type="submission" date="2018-10" db="EMBL/GenBank/DDBJ databases">
        <title>Sinomicrobium pectinilyticum sp. nov., a pectinase-producing bacterium isolated from alkaline and saline soil, and emended description of the genus Sinomicrobium.</title>
        <authorList>
            <person name="Cheng B."/>
            <person name="Li C."/>
            <person name="Lai Q."/>
            <person name="Du M."/>
            <person name="Shao Z."/>
            <person name="Xu P."/>
            <person name="Yang C."/>
        </authorList>
    </citation>
    <scope>NUCLEOTIDE SEQUENCE [LARGE SCALE GENOMIC DNA]</scope>
    <source>
        <strain evidence="2 3">5DNS001</strain>
    </source>
</reference>
<feature type="region of interest" description="Disordered" evidence="1">
    <location>
        <begin position="1"/>
        <end position="30"/>
    </location>
</feature>
<comment type="caution">
    <text evidence="2">The sequence shown here is derived from an EMBL/GenBank/DDBJ whole genome shotgun (WGS) entry which is preliminary data.</text>
</comment>
<protein>
    <submittedName>
        <fullName evidence="2">Uncharacterized protein</fullName>
    </submittedName>
</protein>
<evidence type="ECO:0000313" key="2">
    <source>
        <dbReference type="EMBL" id="RNL92993.1"/>
    </source>
</evidence>
<accession>A0A3N0EYL6</accession>
<evidence type="ECO:0000256" key="1">
    <source>
        <dbReference type="SAM" id="MobiDB-lite"/>
    </source>
</evidence>
<dbReference type="AlphaFoldDB" id="A0A3N0EYL6"/>
<name>A0A3N0EYL6_SINP1</name>